<dbReference type="RefSeq" id="WP_078922449.1">
    <property type="nucleotide sequence ID" value="NZ_FUYB01000008.1"/>
</dbReference>
<keyword evidence="5 7" id="KW-1133">Transmembrane helix</keyword>
<comment type="subcellular location">
    <subcellularLocation>
        <location evidence="2">Membrane</location>
        <topology evidence="2">Multi-pass membrane protein</topology>
    </subcellularLocation>
</comment>
<evidence type="ECO:0000256" key="1">
    <source>
        <dbReference type="ARBA" id="ARBA00001947"/>
    </source>
</evidence>
<keyword evidence="6 7" id="KW-0472">Membrane</keyword>
<name>A0A1T4WQI8_9GAMM</name>
<evidence type="ECO:0000256" key="4">
    <source>
        <dbReference type="ARBA" id="ARBA00022692"/>
    </source>
</evidence>
<evidence type="ECO:0000256" key="5">
    <source>
        <dbReference type="ARBA" id="ARBA00022989"/>
    </source>
</evidence>
<keyword evidence="4 7" id="KW-0812">Transmembrane</keyword>
<feature type="transmembrane region" description="Helical" evidence="7">
    <location>
        <begin position="20"/>
        <end position="40"/>
    </location>
</feature>
<evidence type="ECO:0000313" key="9">
    <source>
        <dbReference type="EMBL" id="SKA79377.1"/>
    </source>
</evidence>
<dbReference type="Pfam" id="PF02163">
    <property type="entry name" value="Peptidase_M50"/>
    <property type="match status" value="1"/>
</dbReference>
<dbReference type="OrthoDB" id="9781963at2"/>
<keyword evidence="10" id="KW-1185">Reference proteome</keyword>
<accession>A0A1T4WQI8</accession>
<organism evidence="9 10">
    <name type="scientific">Thiothrix eikelboomii</name>
    <dbReference type="NCBI Taxonomy" id="92487"/>
    <lineage>
        <taxon>Bacteria</taxon>
        <taxon>Pseudomonadati</taxon>
        <taxon>Pseudomonadota</taxon>
        <taxon>Gammaproteobacteria</taxon>
        <taxon>Thiotrichales</taxon>
        <taxon>Thiotrichaceae</taxon>
        <taxon>Thiothrix</taxon>
    </lineage>
</organism>
<feature type="domain" description="Peptidase M50" evidence="8">
    <location>
        <begin position="50"/>
        <end position="144"/>
    </location>
</feature>
<evidence type="ECO:0000256" key="7">
    <source>
        <dbReference type="SAM" id="Phobius"/>
    </source>
</evidence>
<dbReference type="GO" id="GO:0016020">
    <property type="term" value="C:membrane"/>
    <property type="evidence" value="ECO:0007669"/>
    <property type="project" value="UniProtKB-SubCell"/>
</dbReference>
<dbReference type="EMBL" id="FUYB01000008">
    <property type="protein sequence ID" value="SKA79377.1"/>
    <property type="molecule type" value="Genomic_DNA"/>
</dbReference>
<protein>
    <submittedName>
        <fullName evidence="9">Peptidase family M50</fullName>
    </submittedName>
</protein>
<evidence type="ECO:0000256" key="6">
    <source>
        <dbReference type="ARBA" id="ARBA00023136"/>
    </source>
</evidence>
<dbReference type="AlphaFoldDB" id="A0A1T4WQI8"/>
<evidence type="ECO:0000313" key="10">
    <source>
        <dbReference type="Proteomes" id="UP000190460"/>
    </source>
</evidence>
<comment type="similarity">
    <text evidence="3">Belongs to the peptidase M50B family.</text>
</comment>
<reference evidence="9 10" key="1">
    <citation type="submission" date="2017-02" db="EMBL/GenBank/DDBJ databases">
        <authorList>
            <person name="Peterson S.W."/>
        </authorList>
    </citation>
    <scope>NUCLEOTIDE SEQUENCE [LARGE SCALE GENOMIC DNA]</scope>
    <source>
        <strain evidence="9 10">ATCC 49788</strain>
    </source>
</reference>
<sequence>MKIDQRHYDNQPLTSADKVLVYGLSAVFLGLIILEIFTNYEPRKLAALFFLLWWLPLVFVHEFGHAVVARALGWQIERTVIGFGRVIYRGQLFKAPLELRLFPLEGFVQFNPVDGLGMRYKYALTYFAGPGIELLVAFSIIALMGWDNVFLVENHYWKLACQALAYDALAGAIINLIPMGVITRDGETPNDGMGILVSLFNRKSNH</sequence>
<feature type="transmembrane region" description="Helical" evidence="7">
    <location>
        <begin position="156"/>
        <end position="177"/>
    </location>
</feature>
<dbReference type="GO" id="GO:0006508">
    <property type="term" value="P:proteolysis"/>
    <property type="evidence" value="ECO:0007669"/>
    <property type="project" value="InterPro"/>
</dbReference>
<proteinExistence type="inferred from homology"/>
<dbReference type="STRING" id="92487.SAMN02745130_01981"/>
<evidence type="ECO:0000259" key="8">
    <source>
        <dbReference type="Pfam" id="PF02163"/>
    </source>
</evidence>
<comment type="cofactor">
    <cofactor evidence="1">
        <name>Zn(2+)</name>
        <dbReference type="ChEBI" id="CHEBI:29105"/>
    </cofactor>
</comment>
<feature type="transmembrane region" description="Helical" evidence="7">
    <location>
        <begin position="124"/>
        <end position="144"/>
    </location>
</feature>
<feature type="transmembrane region" description="Helical" evidence="7">
    <location>
        <begin position="46"/>
        <end position="68"/>
    </location>
</feature>
<dbReference type="InterPro" id="IPR008915">
    <property type="entry name" value="Peptidase_M50"/>
</dbReference>
<evidence type="ECO:0000256" key="3">
    <source>
        <dbReference type="ARBA" id="ARBA00007931"/>
    </source>
</evidence>
<dbReference type="Proteomes" id="UP000190460">
    <property type="component" value="Unassembled WGS sequence"/>
</dbReference>
<evidence type="ECO:0000256" key="2">
    <source>
        <dbReference type="ARBA" id="ARBA00004141"/>
    </source>
</evidence>
<gene>
    <name evidence="9" type="ORF">SAMN02745130_01981</name>
</gene>